<keyword evidence="2" id="KW-1185">Reference proteome</keyword>
<name>A0ABN2C0Q2_9ACTN</name>
<organism evidence="1 2">
    <name type="scientific">Dactylosporangium maewongense</name>
    <dbReference type="NCBI Taxonomy" id="634393"/>
    <lineage>
        <taxon>Bacteria</taxon>
        <taxon>Bacillati</taxon>
        <taxon>Actinomycetota</taxon>
        <taxon>Actinomycetes</taxon>
        <taxon>Micromonosporales</taxon>
        <taxon>Micromonosporaceae</taxon>
        <taxon>Dactylosporangium</taxon>
    </lineage>
</organism>
<evidence type="ECO:0000313" key="1">
    <source>
        <dbReference type="EMBL" id="GAA1550448.1"/>
    </source>
</evidence>
<proteinExistence type="predicted"/>
<dbReference type="RefSeq" id="WP_344509273.1">
    <property type="nucleotide sequence ID" value="NZ_BAAAQD010000021.1"/>
</dbReference>
<comment type="caution">
    <text evidence="1">The sequence shown here is derived from an EMBL/GenBank/DDBJ whole genome shotgun (WGS) entry which is preliminary data.</text>
</comment>
<dbReference type="Proteomes" id="UP001501470">
    <property type="component" value="Unassembled WGS sequence"/>
</dbReference>
<reference evidence="1 2" key="1">
    <citation type="journal article" date="2019" name="Int. J. Syst. Evol. Microbiol.">
        <title>The Global Catalogue of Microorganisms (GCM) 10K type strain sequencing project: providing services to taxonomists for standard genome sequencing and annotation.</title>
        <authorList>
            <consortium name="The Broad Institute Genomics Platform"/>
            <consortium name="The Broad Institute Genome Sequencing Center for Infectious Disease"/>
            <person name="Wu L."/>
            <person name="Ma J."/>
        </authorList>
    </citation>
    <scope>NUCLEOTIDE SEQUENCE [LARGE SCALE GENOMIC DNA]</scope>
    <source>
        <strain evidence="1 2">JCM 15933</strain>
    </source>
</reference>
<gene>
    <name evidence="1" type="ORF">GCM10009827_083890</name>
</gene>
<accession>A0ABN2C0Q2</accession>
<dbReference type="EMBL" id="BAAAQD010000021">
    <property type="protein sequence ID" value="GAA1550448.1"/>
    <property type="molecule type" value="Genomic_DNA"/>
</dbReference>
<evidence type="ECO:0000313" key="2">
    <source>
        <dbReference type="Proteomes" id="UP001501470"/>
    </source>
</evidence>
<protein>
    <submittedName>
        <fullName evidence="1">Uncharacterized protein</fullName>
    </submittedName>
</protein>
<sequence length="228" mass="24818">MSPSKNLYIADADLSIWEAAERTAKNARTSVSKVVVDALRKHLEDPFRVMVNGTIGASVKFDVDTRPVLDYGDHGRFGRGWLLYYLAPGTTTNQVELRFIGSGDAAKPPVDAAQAWLNSIGGNANGAAIQVEIGDPAVTIEFDGAWLVEPDCDETRTAEEGYDAGAYWGVARTGRGRFAVYTAHCNERWPARLDDFDTLDEAARVTPADIIARVASAMGDSRPIRRDI</sequence>